<dbReference type="HAMAP" id="MF_01416">
    <property type="entry name" value="ATP_synth_delta_bact"/>
    <property type="match status" value="1"/>
</dbReference>
<dbReference type="OrthoDB" id="9802471at2"/>
<evidence type="ECO:0000256" key="8">
    <source>
        <dbReference type="HAMAP-Rule" id="MF_01416"/>
    </source>
</evidence>
<keyword evidence="7 8" id="KW-0066">ATP synthesis</keyword>
<dbReference type="InterPro" id="IPR026015">
    <property type="entry name" value="ATP_synth_OSCP/delta_N_sf"/>
</dbReference>
<dbReference type="PRINTS" id="PR00125">
    <property type="entry name" value="ATPASEDELTA"/>
</dbReference>
<comment type="function">
    <text evidence="8">This protein is part of the stalk that links CF(0) to CF(1). It either transmits conformational changes from CF(0) to CF(1) or is implicated in proton conduction.</text>
</comment>
<evidence type="ECO:0000256" key="5">
    <source>
        <dbReference type="ARBA" id="ARBA00023136"/>
    </source>
</evidence>
<name>A0A1W1WFY7_SULTA</name>
<accession>A0A1W1WFY7</accession>
<dbReference type="STRING" id="28034.BFX07_14195"/>
<comment type="subcellular location">
    <subcellularLocation>
        <location evidence="8">Cell membrane</location>
        <topology evidence="8">Peripheral membrane protein</topology>
    </subcellularLocation>
    <subcellularLocation>
        <location evidence="1">Membrane</location>
    </subcellularLocation>
</comment>
<evidence type="ECO:0000256" key="2">
    <source>
        <dbReference type="ARBA" id="ARBA00022448"/>
    </source>
</evidence>
<evidence type="ECO:0000313" key="9">
    <source>
        <dbReference type="EMBL" id="SMC05197.1"/>
    </source>
</evidence>
<keyword evidence="5 8" id="KW-0472">Membrane</keyword>
<comment type="function">
    <text evidence="8">F(1)F(0) ATP synthase produces ATP from ADP in the presence of a proton or sodium gradient. F-type ATPases consist of two structural domains, F(1) containing the extramembraneous catalytic core and F(0) containing the membrane proton channel, linked together by a central stalk and a peripheral stalk. During catalysis, ATP synthesis in the catalytic domain of F(1) is coupled via a rotary mechanism of the central stalk subunits to proton translocation.</text>
</comment>
<evidence type="ECO:0000256" key="3">
    <source>
        <dbReference type="ARBA" id="ARBA00022781"/>
    </source>
</evidence>
<keyword evidence="4 8" id="KW-0406">Ion transport</keyword>
<keyword evidence="3 8" id="KW-0375">Hydrogen ion transport</keyword>
<evidence type="ECO:0000256" key="7">
    <source>
        <dbReference type="ARBA" id="ARBA00023310"/>
    </source>
</evidence>
<keyword evidence="2 8" id="KW-0813">Transport</keyword>
<reference evidence="10" key="1">
    <citation type="submission" date="2017-04" db="EMBL/GenBank/DDBJ databases">
        <authorList>
            <person name="Varghese N."/>
            <person name="Submissions S."/>
        </authorList>
    </citation>
    <scope>NUCLEOTIDE SEQUENCE [LARGE SCALE GENOMIC DNA]</scope>
    <source>
        <strain evidence="10">DSM 9293</strain>
    </source>
</reference>
<keyword evidence="10" id="KW-1185">Reference proteome</keyword>
<sequence>MTDQRAVKPYAKALFELAKDNQLVDTIQTDLEFVIQTIEGSKDLQGFLYHPQVSHEAKRETLKRIFGESVHPLVLQFLQLVMDKGREHLLAGICDEFNKLVETDHGIVEAHVESAVPLTAEQQAQFAERLGHTMGKKIKIIAHVNPALIGGAVIRVGDRVLDGSVLRRMEILGERLRGNGGGVVLEH</sequence>
<dbReference type="EMBL" id="FWWY01000001">
    <property type="protein sequence ID" value="SMC05197.1"/>
    <property type="molecule type" value="Genomic_DNA"/>
</dbReference>
<evidence type="ECO:0000313" key="10">
    <source>
        <dbReference type="Proteomes" id="UP000192660"/>
    </source>
</evidence>
<dbReference type="SUPFAM" id="SSF47928">
    <property type="entry name" value="N-terminal domain of the delta subunit of the F1F0-ATP synthase"/>
    <property type="match status" value="1"/>
</dbReference>
<keyword evidence="6 8" id="KW-0139">CF(1)</keyword>
<dbReference type="AlphaFoldDB" id="A0A1W1WFY7"/>
<dbReference type="GO" id="GO:0005886">
    <property type="term" value="C:plasma membrane"/>
    <property type="evidence" value="ECO:0007669"/>
    <property type="project" value="UniProtKB-SubCell"/>
</dbReference>
<dbReference type="GO" id="GO:0046933">
    <property type="term" value="F:proton-transporting ATP synthase activity, rotational mechanism"/>
    <property type="evidence" value="ECO:0007669"/>
    <property type="project" value="UniProtKB-UniRule"/>
</dbReference>
<evidence type="ECO:0000256" key="6">
    <source>
        <dbReference type="ARBA" id="ARBA00023196"/>
    </source>
</evidence>
<dbReference type="NCBIfam" id="TIGR01145">
    <property type="entry name" value="ATP_synt_delta"/>
    <property type="match status" value="1"/>
</dbReference>
<dbReference type="GO" id="GO:0045259">
    <property type="term" value="C:proton-transporting ATP synthase complex"/>
    <property type="evidence" value="ECO:0007669"/>
    <property type="project" value="UniProtKB-KW"/>
</dbReference>
<dbReference type="Proteomes" id="UP000192660">
    <property type="component" value="Unassembled WGS sequence"/>
</dbReference>
<dbReference type="InterPro" id="IPR020781">
    <property type="entry name" value="ATPase_OSCP/d_CS"/>
</dbReference>
<keyword evidence="8" id="KW-1003">Cell membrane</keyword>
<dbReference type="InterPro" id="IPR000711">
    <property type="entry name" value="ATPase_OSCP/dsu"/>
</dbReference>
<dbReference type="PROSITE" id="PS00389">
    <property type="entry name" value="ATPASE_DELTA"/>
    <property type="match status" value="1"/>
</dbReference>
<dbReference type="NCBIfam" id="NF004402">
    <property type="entry name" value="PRK05758.2-2"/>
    <property type="match status" value="1"/>
</dbReference>
<dbReference type="Gene3D" id="1.10.520.20">
    <property type="entry name" value="N-terminal domain of the delta subunit of the F1F0-ATP synthase"/>
    <property type="match status" value="1"/>
</dbReference>
<protein>
    <recommendedName>
        <fullName evidence="8">ATP synthase subunit delta</fullName>
    </recommendedName>
    <alternativeName>
        <fullName evidence="8">ATP synthase F(1) sector subunit delta</fullName>
    </alternativeName>
    <alternativeName>
        <fullName evidence="8">F-type ATPase subunit delta</fullName>
        <shortName evidence="8">F-ATPase subunit delta</shortName>
    </alternativeName>
</protein>
<gene>
    <name evidence="8" type="primary">atpH</name>
    <name evidence="9" type="ORF">SAMN00768000_2087</name>
</gene>
<proteinExistence type="inferred from homology"/>
<comment type="similarity">
    <text evidence="8">Belongs to the ATPase delta chain family.</text>
</comment>
<evidence type="ECO:0000256" key="1">
    <source>
        <dbReference type="ARBA" id="ARBA00004370"/>
    </source>
</evidence>
<dbReference type="PANTHER" id="PTHR11910">
    <property type="entry name" value="ATP SYNTHASE DELTA CHAIN"/>
    <property type="match status" value="1"/>
</dbReference>
<dbReference type="NCBIfam" id="NF004403">
    <property type="entry name" value="PRK05758.2-4"/>
    <property type="match status" value="1"/>
</dbReference>
<dbReference type="RefSeq" id="WP_084661519.1">
    <property type="nucleotide sequence ID" value="NZ_FWWY01000001.1"/>
</dbReference>
<dbReference type="Pfam" id="PF00213">
    <property type="entry name" value="OSCP"/>
    <property type="match status" value="1"/>
</dbReference>
<evidence type="ECO:0000256" key="4">
    <source>
        <dbReference type="ARBA" id="ARBA00023065"/>
    </source>
</evidence>
<organism evidence="9 10">
    <name type="scientific">Sulfobacillus thermosulfidooxidans (strain DSM 9293 / VKM B-1269 / AT-1)</name>
    <dbReference type="NCBI Taxonomy" id="929705"/>
    <lineage>
        <taxon>Bacteria</taxon>
        <taxon>Bacillati</taxon>
        <taxon>Bacillota</taxon>
        <taxon>Clostridia</taxon>
        <taxon>Eubacteriales</taxon>
        <taxon>Clostridiales Family XVII. Incertae Sedis</taxon>
        <taxon>Sulfobacillus</taxon>
    </lineage>
</organism>